<dbReference type="Proteomes" id="UP000436911">
    <property type="component" value="Unassembled WGS sequence"/>
</dbReference>
<keyword evidence="1" id="KW-0004">4Fe-4S</keyword>
<keyword evidence="4" id="KW-0408">Iron</keyword>
<keyword evidence="3" id="KW-0560">Oxidoreductase</keyword>
<evidence type="ECO:0000256" key="1">
    <source>
        <dbReference type="ARBA" id="ARBA00022485"/>
    </source>
</evidence>
<keyword evidence="2" id="KW-0479">Metal-binding</keyword>
<sequence>MTMRFIMGRRVFVAGAASLFALRPSFAQQATYDVIVYGMTSGGIAAAIQAKVMGRTVAIVGGWRERHPGGMMAGGLGGTDVEAGSAFGGLARHVISRINQEAQVADDRFSFEPRFAQVVFEKLLREYDIPVFQSRGVLRVAKTGSRIDALETVDRQVFNGRVFIDASYEGDLLAASGVSWTVGREPQDGDNVLNGFRGTRTDSWGDNHNFQLHRRFERVIGQVGVDPFVTEGVPASGLLPGIRNYPSPEVGAGDRAVQAYNFRMTMTRDPARRVDLPSTPPPGFDPARYELLFRWIKALGERGQLADAENAVKMQFLLHNDLGNGIFDINNRGAVSTDYIGGSWGYPQADYGMREKIWKAHERWTRGLFYALQYHKDPRMPGALRDVFLDYGLDGQHYQDPHENDEAHWPYQLYVREARRMVSDHQMTGHDVTAADDQELRDNTTISTGSYKRDSHHTQRIVRTTVNMLGTPTLSVWNEGNFEAEAGGADRIFTIPLSAIVPRRAECTNLMSIFALSATHEAFGAIRMEMSLMQTGQSAGAAAALVAVSRADIQDVSYDELISSLYVPPGAKPSVLPRDPNSQALAFNLQRS</sequence>
<dbReference type="PANTHER" id="PTHR43498">
    <property type="entry name" value="FERREDOXIN:COB-COM HETERODISULFIDE REDUCTASE SUBUNIT A"/>
    <property type="match status" value="1"/>
</dbReference>
<dbReference type="PANTHER" id="PTHR43498:SF1">
    <property type="entry name" value="COB--COM HETERODISULFIDE REDUCTASE IRON-SULFUR SUBUNIT A"/>
    <property type="match status" value="1"/>
</dbReference>
<evidence type="ECO:0000256" key="2">
    <source>
        <dbReference type="ARBA" id="ARBA00022723"/>
    </source>
</evidence>
<dbReference type="EMBL" id="QUSG01000001">
    <property type="protein sequence ID" value="KAA3532098.1"/>
    <property type="molecule type" value="Genomic_DNA"/>
</dbReference>
<dbReference type="InterPro" id="IPR039650">
    <property type="entry name" value="HdrA-like"/>
</dbReference>
<dbReference type="GO" id="GO:0046872">
    <property type="term" value="F:metal ion binding"/>
    <property type="evidence" value="ECO:0007669"/>
    <property type="project" value="UniProtKB-KW"/>
</dbReference>
<dbReference type="GO" id="GO:0051539">
    <property type="term" value="F:4 iron, 4 sulfur cluster binding"/>
    <property type="evidence" value="ECO:0007669"/>
    <property type="project" value="UniProtKB-KW"/>
</dbReference>
<evidence type="ECO:0000256" key="6">
    <source>
        <dbReference type="SAM" id="SignalP"/>
    </source>
</evidence>
<evidence type="ECO:0000256" key="3">
    <source>
        <dbReference type="ARBA" id="ARBA00023002"/>
    </source>
</evidence>
<dbReference type="Gene3D" id="3.50.50.60">
    <property type="entry name" value="FAD/NAD(P)-binding domain"/>
    <property type="match status" value="1"/>
</dbReference>
<evidence type="ECO:0000313" key="7">
    <source>
        <dbReference type="EMBL" id="KAA3532098.1"/>
    </source>
</evidence>
<dbReference type="AlphaFoldDB" id="A0A368P1G5"/>
<proteinExistence type="predicted"/>
<comment type="caution">
    <text evidence="7">The sequence shown here is derived from an EMBL/GenBank/DDBJ whole genome shotgun (WGS) entry which is preliminary data.</text>
</comment>
<dbReference type="InterPro" id="IPR036188">
    <property type="entry name" value="FAD/NAD-bd_sf"/>
</dbReference>
<gene>
    <name evidence="7" type="ORF">DXT89_01705</name>
</gene>
<dbReference type="RefSeq" id="WP_081089112.1">
    <property type="nucleotide sequence ID" value="NZ_JABFNP010000001.1"/>
</dbReference>
<accession>A0A368P1G5</accession>
<keyword evidence="5" id="KW-0411">Iron-sulfur</keyword>
<dbReference type="Pfam" id="PF12831">
    <property type="entry name" value="FAD_oxidored"/>
    <property type="match status" value="1"/>
</dbReference>
<feature type="signal peptide" evidence="6">
    <location>
        <begin position="1"/>
        <end position="27"/>
    </location>
</feature>
<dbReference type="SUPFAM" id="SSF51905">
    <property type="entry name" value="FAD/NAD(P)-binding domain"/>
    <property type="match status" value="1"/>
</dbReference>
<organism evidence="7 8">
    <name type="scientific">Agrobacterium vitis</name>
    <name type="common">Rhizobium vitis</name>
    <dbReference type="NCBI Taxonomy" id="373"/>
    <lineage>
        <taxon>Bacteria</taxon>
        <taxon>Pseudomonadati</taxon>
        <taxon>Pseudomonadota</taxon>
        <taxon>Alphaproteobacteria</taxon>
        <taxon>Hyphomicrobiales</taxon>
        <taxon>Rhizobiaceae</taxon>
        <taxon>Rhizobium/Agrobacterium group</taxon>
        <taxon>Agrobacterium</taxon>
    </lineage>
</organism>
<dbReference type="GO" id="GO:0016491">
    <property type="term" value="F:oxidoreductase activity"/>
    <property type="evidence" value="ECO:0007669"/>
    <property type="project" value="UniProtKB-KW"/>
</dbReference>
<feature type="chain" id="PRO_5030068020" evidence="6">
    <location>
        <begin position="28"/>
        <end position="592"/>
    </location>
</feature>
<protein>
    <submittedName>
        <fullName evidence="7">FAD-dependent oxidoreductase</fullName>
    </submittedName>
</protein>
<evidence type="ECO:0000256" key="5">
    <source>
        <dbReference type="ARBA" id="ARBA00023014"/>
    </source>
</evidence>
<keyword evidence="6" id="KW-0732">Signal</keyword>
<evidence type="ECO:0000313" key="8">
    <source>
        <dbReference type="Proteomes" id="UP000436911"/>
    </source>
</evidence>
<reference evidence="7 8" key="1">
    <citation type="submission" date="2018-08" db="EMBL/GenBank/DDBJ databases">
        <title>Genome sequencing of Agrobacterium vitis strain ICMP 10754.</title>
        <authorList>
            <person name="Visnovsky S.B."/>
            <person name="Pitman A.R."/>
        </authorList>
    </citation>
    <scope>NUCLEOTIDE SEQUENCE [LARGE SCALE GENOMIC DNA]</scope>
    <source>
        <strain evidence="7 8">ICMP 10754</strain>
    </source>
</reference>
<name>A0A368P1G5_AGRVI</name>
<evidence type="ECO:0000256" key="4">
    <source>
        <dbReference type="ARBA" id="ARBA00023004"/>
    </source>
</evidence>